<gene>
    <name evidence="1" type="ORF">IPOD504_LOCUS4750</name>
</gene>
<dbReference type="EMBL" id="OW152828">
    <property type="protein sequence ID" value="CAH2044711.1"/>
    <property type="molecule type" value="Genomic_DNA"/>
</dbReference>
<evidence type="ECO:0000313" key="1">
    <source>
        <dbReference type="EMBL" id="CAH2044711.1"/>
    </source>
</evidence>
<evidence type="ECO:0008006" key="3">
    <source>
        <dbReference type="Google" id="ProtNLM"/>
    </source>
</evidence>
<keyword evidence="2" id="KW-1185">Reference proteome</keyword>
<evidence type="ECO:0000313" key="2">
    <source>
        <dbReference type="Proteomes" id="UP000837857"/>
    </source>
</evidence>
<dbReference type="Proteomes" id="UP000837857">
    <property type="component" value="Chromosome 16"/>
</dbReference>
<organism evidence="1 2">
    <name type="scientific">Iphiclides podalirius</name>
    <name type="common">scarce swallowtail</name>
    <dbReference type="NCBI Taxonomy" id="110791"/>
    <lineage>
        <taxon>Eukaryota</taxon>
        <taxon>Metazoa</taxon>
        <taxon>Ecdysozoa</taxon>
        <taxon>Arthropoda</taxon>
        <taxon>Hexapoda</taxon>
        <taxon>Insecta</taxon>
        <taxon>Pterygota</taxon>
        <taxon>Neoptera</taxon>
        <taxon>Endopterygota</taxon>
        <taxon>Lepidoptera</taxon>
        <taxon>Glossata</taxon>
        <taxon>Ditrysia</taxon>
        <taxon>Papilionoidea</taxon>
        <taxon>Papilionidae</taxon>
        <taxon>Papilioninae</taxon>
        <taxon>Iphiclides</taxon>
    </lineage>
</organism>
<proteinExistence type="predicted"/>
<accession>A0ABN8HZG3</accession>
<protein>
    <recommendedName>
        <fullName evidence="3">Cytochrome c domain-containing protein</fullName>
    </recommendedName>
</protein>
<sequence>MIELAAAGAAKWSQTKLSAPRLLRAIFVITPLVNAHRDDGLNGEPLSRGARSNCYSCHVVNPALVSPTRFGLSLAKSNLDLESNGGEYKADASISTLGAIARRDLRRAPANGQEGRLLINISGAKLKIACTHRYHATPTYRER</sequence>
<name>A0ABN8HZG3_9NEOP</name>
<reference evidence="1" key="1">
    <citation type="submission" date="2022-03" db="EMBL/GenBank/DDBJ databases">
        <authorList>
            <person name="Martin H S."/>
        </authorList>
    </citation>
    <scope>NUCLEOTIDE SEQUENCE</scope>
</reference>
<feature type="non-terminal residue" evidence="1">
    <location>
        <position position="143"/>
    </location>
</feature>